<name>A0AAV0T8M2_HYABA</name>
<dbReference type="Pfam" id="PF03121">
    <property type="entry name" value="Herpes_UL52"/>
    <property type="match status" value="1"/>
</dbReference>
<sequence>MLQVFESESCRVWTGSADVPLLAIEAAKEHEMEAIPFCVQIWLQNEPKVATVADRSPVQEGLYLVRARAVRTGVQPLYTILLPTDTLSCFSIHRSSPFTSTVLVVLDVIDEQQQHQKQQQQVYFFGNVRETGWLRSASARKAQLTATHGIGACYDPEGAEKLLAALHLSFPSVKLSSLGMDCVKKQKIGYCRVAGLKISEVAKQRKTLSAEGFYGSNIAKSTAADVSDVVMSNSNWSSFYQKLQFRVSHSLMCQLEGSAPISSSFPRQQEAFDFADQVAALRRRVYATRGVLRNTEHDLRDHLPRVFSYESAKDGKRRFLVASFTEFWKCYIKTHVNQRHVYEVIREGVPCRLYFDLEFKRAINSQADGDALVARLLSLLQLQLYRRYGIHVCQRNIYQLDSSTPAKFSRHIILHLPNDDLFADNSHAGAFVRELVNDLVGSIANGGAHYGQLLTPFLVNSVSEDDAVGVKQLFIDTGVYTRNRMFRVLGSSKYKKQAILCPLNASLPSTELDQALFLSTLVCPYPDLTAVKLEQQTKPFRLLRCKSSHAVSRSGRHLITSGARSIATSSVECQSSIYPALDAFVRSRATTGGVQGEIRAVQMLYPSSLDVPNAMPCEMLDQEQSAAIKTPSPPDPWMIIYHMMRNRWCANIGRPHKSNNVMYIVDIDQRVFYQKCHDPVCHAMDFRSPPQPLPTELNFLHPDSGSSNWQCS</sequence>
<comment type="catalytic activity">
    <reaction evidence="4">
        <text>DNA(n) + a 2'-deoxyribonucleoside 5'-triphosphate = DNA(n+1) + diphosphate</text>
        <dbReference type="Rhea" id="RHEA:22508"/>
        <dbReference type="Rhea" id="RHEA-COMP:17339"/>
        <dbReference type="Rhea" id="RHEA-COMP:17340"/>
        <dbReference type="ChEBI" id="CHEBI:33019"/>
        <dbReference type="ChEBI" id="CHEBI:61560"/>
        <dbReference type="ChEBI" id="CHEBI:173112"/>
        <dbReference type="EC" id="2.7.7.7"/>
    </reaction>
    <physiologicalReaction direction="left-to-right" evidence="4">
        <dbReference type="Rhea" id="RHEA:22509"/>
    </physiologicalReaction>
</comment>
<evidence type="ECO:0000256" key="4">
    <source>
        <dbReference type="ARBA" id="ARBA00047303"/>
    </source>
</evidence>
<reference evidence="5" key="1">
    <citation type="submission" date="2022-12" db="EMBL/GenBank/DDBJ databases">
        <authorList>
            <person name="Webb A."/>
        </authorList>
    </citation>
    <scope>NUCLEOTIDE SEQUENCE</scope>
    <source>
        <strain evidence="5">Hp1</strain>
    </source>
</reference>
<dbReference type="AlphaFoldDB" id="A0AAV0T8M2"/>
<organism evidence="5 6">
    <name type="scientific">Hyaloperonospora brassicae</name>
    <name type="common">Brassica downy mildew</name>
    <name type="synonym">Peronospora brassicae</name>
    <dbReference type="NCBI Taxonomy" id="162125"/>
    <lineage>
        <taxon>Eukaryota</taxon>
        <taxon>Sar</taxon>
        <taxon>Stramenopiles</taxon>
        <taxon>Oomycota</taxon>
        <taxon>Peronosporomycetes</taxon>
        <taxon>Peronosporales</taxon>
        <taxon>Peronosporaceae</taxon>
        <taxon>Hyaloperonospora</taxon>
    </lineage>
</organism>
<dbReference type="GO" id="GO:0005759">
    <property type="term" value="C:mitochondrial matrix"/>
    <property type="evidence" value="ECO:0007669"/>
    <property type="project" value="TreeGrafter"/>
</dbReference>
<evidence type="ECO:0000256" key="1">
    <source>
        <dbReference type="ARBA" id="ARBA00026139"/>
    </source>
</evidence>
<dbReference type="GO" id="GO:0005634">
    <property type="term" value="C:nucleus"/>
    <property type="evidence" value="ECO:0007669"/>
    <property type="project" value="TreeGrafter"/>
</dbReference>
<dbReference type="Proteomes" id="UP001162031">
    <property type="component" value="Unassembled WGS sequence"/>
</dbReference>
<evidence type="ECO:0000256" key="2">
    <source>
        <dbReference type="ARBA" id="ARBA00044677"/>
    </source>
</evidence>
<protein>
    <recommendedName>
        <fullName evidence="1">DNA-directed primase/polymerase protein</fullName>
        <ecNumber evidence="3">2.7.7.102</ecNumber>
    </recommendedName>
</protein>
<evidence type="ECO:0000313" key="6">
    <source>
        <dbReference type="Proteomes" id="UP001162031"/>
    </source>
</evidence>
<dbReference type="GO" id="GO:0003682">
    <property type="term" value="F:chromatin binding"/>
    <property type="evidence" value="ECO:0007669"/>
    <property type="project" value="TreeGrafter"/>
</dbReference>
<dbReference type="EMBL" id="CANTFL010000137">
    <property type="protein sequence ID" value="CAI5714830.1"/>
    <property type="molecule type" value="Genomic_DNA"/>
</dbReference>
<gene>
    <name evidence="5" type="ORF">HBR001_LOCUS1316</name>
</gene>
<dbReference type="GO" id="GO:0009411">
    <property type="term" value="P:response to UV"/>
    <property type="evidence" value="ECO:0007669"/>
    <property type="project" value="TreeGrafter"/>
</dbReference>
<dbReference type="GO" id="GO:0003887">
    <property type="term" value="F:DNA-directed DNA polymerase activity"/>
    <property type="evidence" value="ECO:0007669"/>
    <property type="project" value="UniProtKB-EC"/>
</dbReference>
<evidence type="ECO:0000256" key="3">
    <source>
        <dbReference type="ARBA" id="ARBA00044768"/>
    </source>
</evidence>
<dbReference type="GO" id="GO:0042276">
    <property type="term" value="P:error-prone translesion synthesis"/>
    <property type="evidence" value="ECO:0007669"/>
    <property type="project" value="InterPro"/>
</dbReference>
<evidence type="ECO:0000313" key="5">
    <source>
        <dbReference type="EMBL" id="CAI5714830.1"/>
    </source>
</evidence>
<dbReference type="PANTHER" id="PTHR31399">
    <property type="entry name" value="DNA-DIRECTED PRIMASE / POLYMERASE PROTEIN"/>
    <property type="match status" value="1"/>
</dbReference>
<dbReference type="GO" id="GO:0006264">
    <property type="term" value="P:mitochondrial DNA replication"/>
    <property type="evidence" value="ECO:0007669"/>
    <property type="project" value="TreeGrafter"/>
</dbReference>
<proteinExistence type="predicted"/>
<dbReference type="EC" id="2.7.7.102" evidence="3"/>
<comment type="caution">
    <text evidence="5">The sequence shown here is derived from an EMBL/GenBank/DDBJ whole genome shotgun (WGS) entry which is preliminary data.</text>
</comment>
<keyword evidence="6" id="KW-1185">Reference proteome</keyword>
<comment type="catalytic activity">
    <reaction evidence="2">
        <text>ssDNA + n NTP = ssDNA/pppN(pN)n-1 hybrid + (n-1) diphosphate.</text>
        <dbReference type="EC" id="2.7.7.102"/>
    </reaction>
</comment>
<dbReference type="PANTHER" id="PTHR31399:SF0">
    <property type="entry name" value="DNA-DIRECTED PRIMASE_POLYMERASE PROTEIN"/>
    <property type="match status" value="1"/>
</dbReference>
<accession>A0AAV0T8M2</accession>
<dbReference type="GO" id="GO:0031297">
    <property type="term" value="P:replication fork processing"/>
    <property type="evidence" value="ECO:0007669"/>
    <property type="project" value="TreeGrafter"/>
</dbReference>
<dbReference type="InterPro" id="IPR044917">
    <property type="entry name" value="PRIMPOL"/>
</dbReference>